<evidence type="ECO:0000256" key="1">
    <source>
        <dbReference type="ARBA" id="ARBA00011063"/>
    </source>
</evidence>
<dbReference type="Proteomes" id="UP001169760">
    <property type="component" value="Unassembled WGS sequence"/>
</dbReference>
<dbReference type="EMBL" id="JAUOPB010000001">
    <property type="protein sequence ID" value="MDO6421127.1"/>
    <property type="molecule type" value="Genomic_DNA"/>
</dbReference>
<accession>A0AAW7X0Y1</accession>
<gene>
    <name evidence="7" type="ORF">Q4521_01430</name>
</gene>
<comment type="caution">
    <text evidence="7">The sequence shown here is derived from an EMBL/GenBank/DDBJ whole genome shotgun (WGS) entry which is preliminary data.</text>
</comment>
<feature type="active site" description="Proton donor" evidence="5">
    <location>
        <position position="131"/>
    </location>
</feature>
<dbReference type="FunFam" id="3.40.50.2300:FF:000113">
    <property type="entry name" value="Low molecular weight protein-tyrosine-phosphatase"/>
    <property type="match status" value="1"/>
</dbReference>
<dbReference type="RefSeq" id="WP_303490350.1">
    <property type="nucleotide sequence ID" value="NZ_JAUOPB010000001.1"/>
</dbReference>
<evidence type="ECO:0000256" key="3">
    <source>
        <dbReference type="ARBA" id="ARBA00022801"/>
    </source>
</evidence>
<dbReference type="InterPro" id="IPR050438">
    <property type="entry name" value="LMW_PTPase"/>
</dbReference>
<dbReference type="AlphaFoldDB" id="A0AAW7X0Y1"/>
<dbReference type="InterPro" id="IPR017867">
    <property type="entry name" value="Tyr_phospatase_low_mol_wt"/>
</dbReference>
<reference evidence="7" key="1">
    <citation type="submission" date="2023-07" db="EMBL/GenBank/DDBJ databases">
        <title>Genome content predicts the carbon catabolic preferences of heterotrophic bacteria.</title>
        <authorList>
            <person name="Gralka M."/>
        </authorList>
    </citation>
    <scope>NUCLEOTIDE SEQUENCE</scope>
    <source>
        <strain evidence="7">I3M17_2</strain>
    </source>
</reference>
<dbReference type="InterPro" id="IPR036196">
    <property type="entry name" value="Ptyr_pPase_sf"/>
</dbReference>
<organism evidence="7 8">
    <name type="scientific">Saccharophagus degradans</name>
    <dbReference type="NCBI Taxonomy" id="86304"/>
    <lineage>
        <taxon>Bacteria</taxon>
        <taxon>Pseudomonadati</taxon>
        <taxon>Pseudomonadota</taxon>
        <taxon>Gammaproteobacteria</taxon>
        <taxon>Cellvibrionales</taxon>
        <taxon>Cellvibrionaceae</taxon>
        <taxon>Saccharophagus</taxon>
    </lineage>
</organism>
<dbReference type="PRINTS" id="PR00719">
    <property type="entry name" value="LMWPTPASE"/>
</dbReference>
<evidence type="ECO:0000313" key="7">
    <source>
        <dbReference type="EMBL" id="MDO6421127.1"/>
    </source>
</evidence>
<dbReference type="PANTHER" id="PTHR11717:SF7">
    <property type="entry name" value="LOW MOLECULAR WEIGHT PHOSPHOTYROSINE PROTEIN PHOSPHATASE"/>
    <property type="match status" value="1"/>
</dbReference>
<feature type="active site" evidence="5">
    <location>
        <position position="20"/>
    </location>
</feature>
<evidence type="ECO:0000256" key="2">
    <source>
        <dbReference type="ARBA" id="ARBA00013064"/>
    </source>
</evidence>
<dbReference type="PANTHER" id="PTHR11717">
    <property type="entry name" value="LOW MOLECULAR WEIGHT PROTEIN TYROSINE PHOSPHATASE"/>
    <property type="match status" value="1"/>
</dbReference>
<dbReference type="Pfam" id="PF01451">
    <property type="entry name" value="LMWPc"/>
    <property type="match status" value="1"/>
</dbReference>
<dbReference type="Gene3D" id="3.40.50.2300">
    <property type="match status" value="1"/>
</dbReference>
<feature type="active site" description="Nucleophile" evidence="5">
    <location>
        <position position="14"/>
    </location>
</feature>
<keyword evidence="4" id="KW-0904">Protein phosphatase</keyword>
<dbReference type="SMART" id="SM00226">
    <property type="entry name" value="LMWPc"/>
    <property type="match status" value="1"/>
</dbReference>
<dbReference type="SUPFAM" id="SSF52788">
    <property type="entry name" value="Phosphotyrosine protein phosphatases I"/>
    <property type="match status" value="1"/>
</dbReference>
<proteinExistence type="inferred from homology"/>
<keyword evidence="3 7" id="KW-0378">Hydrolase</keyword>
<dbReference type="CDD" id="cd16343">
    <property type="entry name" value="LMWPTP"/>
    <property type="match status" value="1"/>
</dbReference>
<dbReference type="InterPro" id="IPR023485">
    <property type="entry name" value="Ptyr_pPase"/>
</dbReference>
<dbReference type="EC" id="3.1.3.48" evidence="2"/>
<sequence>MNIKEKKVNVLFVCLGNICRSPTADGVFQKYVDDAKLTHLINVDSAGTSGWHIGEPPDSRSVREAANRGYDLSYLRGRQVSKQDFEQFDYVLAMDKQNLLDLKALTPSNYSGHLGLFLDFSQQSDYSEVPDPYHGGKQGFTLVLDLIEDASNGLLKTILEKNS</sequence>
<evidence type="ECO:0000256" key="4">
    <source>
        <dbReference type="ARBA" id="ARBA00022912"/>
    </source>
</evidence>
<evidence type="ECO:0000256" key="5">
    <source>
        <dbReference type="PIRSR" id="PIRSR617867-1"/>
    </source>
</evidence>
<evidence type="ECO:0000259" key="6">
    <source>
        <dbReference type="SMART" id="SM00226"/>
    </source>
</evidence>
<protein>
    <recommendedName>
        <fullName evidence="2">protein-tyrosine-phosphatase</fullName>
        <ecNumber evidence="2">3.1.3.48</ecNumber>
    </recommendedName>
</protein>
<evidence type="ECO:0000313" key="8">
    <source>
        <dbReference type="Proteomes" id="UP001169760"/>
    </source>
</evidence>
<feature type="domain" description="Phosphotyrosine protein phosphatase I" evidence="6">
    <location>
        <begin position="8"/>
        <end position="157"/>
    </location>
</feature>
<dbReference type="GO" id="GO:0004725">
    <property type="term" value="F:protein tyrosine phosphatase activity"/>
    <property type="evidence" value="ECO:0007669"/>
    <property type="project" value="UniProtKB-EC"/>
</dbReference>
<comment type="similarity">
    <text evidence="1">Belongs to the low molecular weight phosphotyrosine protein phosphatase family.</text>
</comment>
<name>A0AAW7X0Y1_9GAMM</name>